<dbReference type="SUPFAM" id="SSF51735">
    <property type="entry name" value="NAD(P)-binding Rossmann-fold domains"/>
    <property type="match status" value="1"/>
</dbReference>
<keyword evidence="6" id="KW-1185">Reference proteome</keyword>
<dbReference type="Gene3D" id="3.40.50.720">
    <property type="entry name" value="NAD(P)-binding Rossmann-like Domain"/>
    <property type="match status" value="1"/>
</dbReference>
<dbReference type="PRINTS" id="PR00080">
    <property type="entry name" value="SDRFAMILY"/>
</dbReference>
<dbReference type="InterPro" id="IPR002347">
    <property type="entry name" value="SDR_fam"/>
</dbReference>
<keyword evidence="2" id="KW-0521">NADP</keyword>
<evidence type="ECO:0000256" key="4">
    <source>
        <dbReference type="RuleBase" id="RU000363"/>
    </source>
</evidence>
<evidence type="ECO:0000256" key="3">
    <source>
        <dbReference type="ARBA" id="ARBA00023002"/>
    </source>
</evidence>
<organism evidence="5 6">
    <name type="scientific">Sporisorium scitamineum</name>
    <dbReference type="NCBI Taxonomy" id="49012"/>
    <lineage>
        <taxon>Eukaryota</taxon>
        <taxon>Fungi</taxon>
        <taxon>Dikarya</taxon>
        <taxon>Basidiomycota</taxon>
        <taxon>Ustilaginomycotina</taxon>
        <taxon>Ustilaginomycetes</taxon>
        <taxon>Ustilaginales</taxon>
        <taxon>Ustilaginaceae</taxon>
        <taxon>Sporisorium</taxon>
    </lineage>
</organism>
<evidence type="ECO:0000256" key="1">
    <source>
        <dbReference type="ARBA" id="ARBA00006484"/>
    </source>
</evidence>
<protein>
    <submittedName>
        <fullName evidence="5">Uncharacterized protein</fullName>
    </submittedName>
</protein>
<evidence type="ECO:0000256" key="2">
    <source>
        <dbReference type="ARBA" id="ARBA00022857"/>
    </source>
</evidence>
<dbReference type="Pfam" id="PF00106">
    <property type="entry name" value="adh_short"/>
    <property type="match status" value="1"/>
</dbReference>
<name>A0A0F7RRV1_9BASI</name>
<dbReference type="Proteomes" id="UP000242770">
    <property type="component" value="Unassembled WGS sequence"/>
</dbReference>
<evidence type="ECO:0000313" key="6">
    <source>
        <dbReference type="Proteomes" id="UP000242770"/>
    </source>
</evidence>
<comment type="similarity">
    <text evidence="1 4">Belongs to the short-chain dehydrogenases/reductases (SDR) family.</text>
</comment>
<dbReference type="PRINTS" id="PR00081">
    <property type="entry name" value="GDHRDH"/>
</dbReference>
<dbReference type="InterPro" id="IPR036291">
    <property type="entry name" value="NAD(P)-bd_dom_sf"/>
</dbReference>
<accession>A0A0F7RRV1</accession>
<dbReference type="InterPro" id="IPR020904">
    <property type="entry name" value="Sc_DH/Rdtase_CS"/>
</dbReference>
<dbReference type="PANTHER" id="PTHR43490">
    <property type="entry name" value="(+)-NEOMENTHOL DEHYDROGENASE"/>
    <property type="match status" value="1"/>
</dbReference>
<dbReference type="GO" id="GO:0016020">
    <property type="term" value="C:membrane"/>
    <property type="evidence" value="ECO:0007669"/>
    <property type="project" value="TreeGrafter"/>
</dbReference>
<sequence length="349" mass="36751">MTSSKPADIQRTVLITGSTDPQAIGFTAAFLLASQYNSSIILSGRRDDSVQEAVKALRAKLPPTASVSGVVLDVNDQESIESVVKKLSDSTGPLKGGPLDVLINNAGVGAPPGRAGKGSNNMFLQVELTTAQDMVDVLTTNVAAPVAVTNALLPLLAKSDKPRIVNVSSARGSLEFASGLEAARTGAMVYNASKTALNMVTVMQAKNLPQHTKPNLKVNAASPGHVKTPFNNFTGLRTLEEGAAVYVHLATLADDGPTDSIAVDQGRNVREASIDQGLRKPDSGLLTDVVSSNVPAHALFLDAFEARECAGEQWRRSLRHLVEALLEQSKGGLEGEKSRRVGERAPDTL</sequence>
<keyword evidence="3" id="KW-0560">Oxidoreductase</keyword>
<reference evidence="6" key="1">
    <citation type="submission" date="2014-06" db="EMBL/GenBank/DDBJ databases">
        <authorList>
            <person name="Berkman P.J."/>
        </authorList>
    </citation>
    <scope>NUCLEOTIDE SEQUENCE [LARGE SCALE GENOMIC DNA]</scope>
</reference>
<dbReference type="STRING" id="49012.A0A0F7RRV1"/>
<dbReference type="EMBL" id="CCFA01000057">
    <property type="protein sequence ID" value="CDR98515.1"/>
    <property type="molecule type" value="Genomic_DNA"/>
</dbReference>
<gene>
    <name evidence="5" type="primary">SSCI00650.1</name>
</gene>
<evidence type="ECO:0000313" key="5">
    <source>
        <dbReference type="EMBL" id="CDR98515.1"/>
    </source>
</evidence>
<dbReference type="PANTHER" id="PTHR43490:SF99">
    <property type="entry name" value="SHORT-CHAIN DEHYDROGENASE_REDUCTASE"/>
    <property type="match status" value="1"/>
</dbReference>
<proteinExistence type="inferred from homology"/>
<dbReference type="PROSITE" id="PS00061">
    <property type="entry name" value="ADH_SHORT"/>
    <property type="match status" value="1"/>
</dbReference>
<dbReference type="AlphaFoldDB" id="A0A0F7RRV1"/>
<dbReference type="GO" id="GO:0016491">
    <property type="term" value="F:oxidoreductase activity"/>
    <property type="evidence" value="ECO:0007669"/>
    <property type="project" value="UniProtKB-KW"/>
</dbReference>